<dbReference type="Pfam" id="PF21136">
    <property type="entry name" value="WHD_MUS81"/>
    <property type="match status" value="1"/>
</dbReference>
<name>A0A9N9QQ43_9CUCU</name>
<keyword evidence="7 13" id="KW-0227">DNA damage</keyword>
<comment type="subcellular location">
    <subcellularLocation>
        <location evidence="2 13">Nucleus</location>
    </subcellularLocation>
</comment>
<reference evidence="16" key="1">
    <citation type="submission" date="2022-01" db="EMBL/GenBank/DDBJ databases">
        <authorList>
            <person name="King R."/>
        </authorList>
    </citation>
    <scope>NUCLEOTIDE SEQUENCE</scope>
</reference>
<keyword evidence="12 13" id="KW-0539">Nucleus</keyword>
<feature type="region of interest" description="Disordered" evidence="14">
    <location>
        <begin position="102"/>
        <end position="127"/>
    </location>
</feature>
<dbReference type="SMART" id="SM00891">
    <property type="entry name" value="ERCC4"/>
    <property type="match status" value="1"/>
</dbReference>
<dbReference type="InterPro" id="IPR047417">
    <property type="entry name" value="WHD_MUS81"/>
</dbReference>
<dbReference type="GO" id="GO:0000727">
    <property type="term" value="P:double-strand break repair via break-induced replication"/>
    <property type="evidence" value="ECO:0007669"/>
    <property type="project" value="UniProtKB-UniRule"/>
</dbReference>
<comment type="cofactor">
    <cofactor evidence="1 13">
        <name>Mg(2+)</name>
        <dbReference type="ChEBI" id="CHEBI:18420"/>
    </cofactor>
</comment>
<comment type="function">
    <text evidence="13">Interacts with EME1 to form a DNA structure-specific endonuclease with substrate preference for branched DNA structures with a 5'-end at the branch nick. Typical substrates include 3'-flap structures, D-loops, replication forks and nicked Holliday junctions. May be required in mitosis for the processing of stalled or collapsed replication fork intermediates. May be required in meiosis for the repair of meiosis-specific double strand breaks subsequent to single-end invasion (SEI).</text>
</comment>
<evidence type="ECO:0000256" key="6">
    <source>
        <dbReference type="ARBA" id="ARBA00022759"/>
    </source>
</evidence>
<keyword evidence="17" id="KW-1185">Reference proteome</keyword>
<dbReference type="InterPro" id="IPR042530">
    <property type="entry name" value="EME1/EME2_C"/>
</dbReference>
<dbReference type="GO" id="GO:0000712">
    <property type="term" value="P:resolution of meiotic recombination intermediates"/>
    <property type="evidence" value="ECO:0007669"/>
    <property type="project" value="TreeGrafter"/>
</dbReference>
<evidence type="ECO:0000256" key="2">
    <source>
        <dbReference type="ARBA" id="ARBA00004123"/>
    </source>
</evidence>
<dbReference type="CDD" id="cd20074">
    <property type="entry name" value="XPF_nuclease_Mus81"/>
    <property type="match status" value="1"/>
</dbReference>
<dbReference type="SUPFAM" id="SSF47802">
    <property type="entry name" value="DNA polymerase beta, N-terminal domain-like"/>
    <property type="match status" value="1"/>
</dbReference>
<dbReference type="FunFam" id="3.40.50.10130:FF:000003">
    <property type="entry name" value="Crossover junction endonuclease MUS81"/>
    <property type="match status" value="1"/>
</dbReference>
<dbReference type="OrthoDB" id="5963188at2759"/>
<dbReference type="Pfam" id="PF21292">
    <property type="entry name" value="EME1-MUS81_C"/>
    <property type="match status" value="1"/>
</dbReference>
<dbReference type="PANTHER" id="PTHR13451:SF0">
    <property type="entry name" value="CROSSOVER JUNCTION ENDONUCLEASE MUS81"/>
    <property type="match status" value="1"/>
</dbReference>
<dbReference type="InterPro" id="IPR010996">
    <property type="entry name" value="HHH_MUS81"/>
</dbReference>
<dbReference type="Pfam" id="PF14716">
    <property type="entry name" value="HHH_8"/>
    <property type="match status" value="1"/>
</dbReference>
<evidence type="ECO:0000256" key="5">
    <source>
        <dbReference type="ARBA" id="ARBA00022723"/>
    </source>
</evidence>
<dbReference type="GO" id="GO:0005634">
    <property type="term" value="C:nucleus"/>
    <property type="evidence" value="ECO:0007669"/>
    <property type="project" value="UniProtKB-SubCell"/>
</dbReference>
<dbReference type="GO" id="GO:0048257">
    <property type="term" value="F:3'-flap endonuclease activity"/>
    <property type="evidence" value="ECO:0007669"/>
    <property type="project" value="TreeGrafter"/>
</dbReference>
<keyword evidence="10 13" id="KW-0233">DNA recombination</keyword>
<dbReference type="Gene3D" id="1.10.150.670">
    <property type="entry name" value="Crossover junction endonuclease EME1, DNA-binding domain"/>
    <property type="match status" value="1"/>
</dbReference>
<evidence type="ECO:0000256" key="3">
    <source>
        <dbReference type="ARBA" id="ARBA00010015"/>
    </source>
</evidence>
<dbReference type="SUPFAM" id="SSF52980">
    <property type="entry name" value="Restriction endonuclease-like"/>
    <property type="match status" value="1"/>
</dbReference>
<evidence type="ECO:0000256" key="14">
    <source>
        <dbReference type="SAM" id="MobiDB-lite"/>
    </source>
</evidence>
<dbReference type="PANTHER" id="PTHR13451">
    <property type="entry name" value="CLASS II CROSSOVER JUNCTION ENDONUCLEASE MUS81"/>
    <property type="match status" value="1"/>
</dbReference>
<keyword evidence="8 13" id="KW-0378">Hydrolase</keyword>
<dbReference type="EMBL" id="OU892281">
    <property type="protein sequence ID" value="CAG9769246.1"/>
    <property type="molecule type" value="Genomic_DNA"/>
</dbReference>
<evidence type="ECO:0000256" key="10">
    <source>
        <dbReference type="ARBA" id="ARBA00023172"/>
    </source>
</evidence>
<evidence type="ECO:0000256" key="8">
    <source>
        <dbReference type="ARBA" id="ARBA00022801"/>
    </source>
</evidence>
<dbReference type="InterPro" id="IPR027421">
    <property type="entry name" value="DNA_pol_lamdba_lyase_dom_sf"/>
</dbReference>
<evidence type="ECO:0000313" key="16">
    <source>
        <dbReference type="EMBL" id="CAG9769246.1"/>
    </source>
</evidence>
<dbReference type="GO" id="GO:0046872">
    <property type="term" value="F:metal ion binding"/>
    <property type="evidence" value="ECO:0007669"/>
    <property type="project" value="UniProtKB-UniRule"/>
</dbReference>
<dbReference type="InterPro" id="IPR047416">
    <property type="entry name" value="XPF_nuclease_Mus81"/>
</dbReference>
<dbReference type="GO" id="GO:0006308">
    <property type="term" value="P:DNA catabolic process"/>
    <property type="evidence" value="ECO:0007669"/>
    <property type="project" value="UniProtKB-UniRule"/>
</dbReference>
<evidence type="ECO:0000256" key="12">
    <source>
        <dbReference type="ARBA" id="ARBA00023242"/>
    </source>
</evidence>
<evidence type="ECO:0000313" key="17">
    <source>
        <dbReference type="Proteomes" id="UP001152799"/>
    </source>
</evidence>
<dbReference type="Proteomes" id="UP001152799">
    <property type="component" value="Chromosome 5"/>
</dbReference>
<keyword evidence="11 13" id="KW-0234">DNA repair</keyword>
<dbReference type="InterPro" id="IPR036388">
    <property type="entry name" value="WH-like_DNA-bd_sf"/>
</dbReference>
<protein>
    <recommendedName>
        <fullName evidence="13">Crossover junction endonuclease MUS81</fullName>
        <ecNumber evidence="13">3.1.22.-</ecNumber>
    </recommendedName>
</protein>
<dbReference type="Gene3D" id="1.10.10.10">
    <property type="entry name" value="Winged helix-like DNA-binding domain superfamily/Winged helix DNA-binding domain"/>
    <property type="match status" value="1"/>
</dbReference>
<evidence type="ECO:0000256" key="7">
    <source>
        <dbReference type="ARBA" id="ARBA00022763"/>
    </source>
</evidence>
<dbReference type="AlphaFoldDB" id="A0A9N9QQ43"/>
<keyword evidence="6 13" id="KW-0255">Endonuclease</keyword>
<dbReference type="GO" id="GO:0008821">
    <property type="term" value="F:crossover junction DNA endonuclease activity"/>
    <property type="evidence" value="ECO:0007669"/>
    <property type="project" value="UniProtKB-UniRule"/>
</dbReference>
<dbReference type="InterPro" id="IPR033309">
    <property type="entry name" value="Mus81"/>
</dbReference>
<evidence type="ECO:0000256" key="4">
    <source>
        <dbReference type="ARBA" id="ARBA00022722"/>
    </source>
</evidence>
<organism evidence="16 17">
    <name type="scientific">Ceutorhynchus assimilis</name>
    <name type="common">cabbage seed weevil</name>
    <dbReference type="NCBI Taxonomy" id="467358"/>
    <lineage>
        <taxon>Eukaryota</taxon>
        <taxon>Metazoa</taxon>
        <taxon>Ecdysozoa</taxon>
        <taxon>Arthropoda</taxon>
        <taxon>Hexapoda</taxon>
        <taxon>Insecta</taxon>
        <taxon>Pterygota</taxon>
        <taxon>Neoptera</taxon>
        <taxon>Endopterygota</taxon>
        <taxon>Coleoptera</taxon>
        <taxon>Polyphaga</taxon>
        <taxon>Cucujiformia</taxon>
        <taxon>Curculionidae</taxon>
        <taxon>Ceutorhynchinae</taxon>
        <taxon>Ceutorhynchus</taxon>
    </lineage>
</organism>
<dbReference type="Gene3D" id="3.40.50.10130">
    <property type="match status" value="1"/>
</dbReference>
<keyword evidence="4 13" id="KW-0540">Nuclease</keyword>
<dbReference type="GO" id="GO:0003677">
    <property type="term" value="F:DNA binding"/>
    <property type="evidence" value="ECO:0007669"/>
    <property type="project" value="UniProtKB-UniRule"/>
</dbReference>
<accession>A0A9N9QQ43</accession>
<sequence>MNSSKEKRATVKLKCANPLFEEWLLTWRDQAAAKESKMQYSFNLALKSLRKYPLPFESGRECKILKGFGDRLCKMLDDKLKAHKKYNGDISDNNAANILPTATQTTAENKRPRNLSKTTPNKTHSRKEYIPQYGSGAYAILVALYKQSLEHNYPGFLKKDDIINYGKDLLINASFTKPEPGSRYTAWSSMKTLLTKNLVSKASHPPKFSLTDEGIILAKKIYENSNSVSSINDNNVPVKDTIFAKTNILDNNISQCYGIIDIPDEFIDDAWVGVDNDTFSQQINYAHTNLNSEKVVETNDVSFKRYASDPIIPQAKNLAPSKVPLKRYASSSSVTSTKSSCSSYEQFSMAPYSFDIILYVDNNETSGSSNSQEDEILVELRKSTIKFEVKSLKVGDFTWICRDRLTGKELVLPYIIERKRMDDFAHSIRDKRYYEQKFRLKKSGIENLTYLVESHGKNQHSLGLPLQSLYQAATNTAIQENFFIKFTENMKETVEYLVHFTKILVEMFKSKSLGSCYKEDIQPVDINTNSIHLMAFKEFNESSVKNKRMKVTDLFVKMLIQIKGMSVERALAITQKYPTPIMLKMAYNENIGSLGEKLLSGIKYGSSNKSIGAVLSKTVYQAFTKLQY</sequence>
<dbReference type="Gene3D" id="1.10.150.110">
    <property type="entry name" value="DNA polymerase beta, N-terminal domain-like"/>
    <property type="match status" value="1"/>
</dbReference>
<dbReference type="FunFam" id="1.10.150.110:FF:000001">
    <property type="entry name" value="Putative Crossover junction endonuclease MUS81"/>
    <property type="match status" value="1"/>
</dbReference>
<dbReference type="Pfam" id="PF02732">
    <property type="entry name" value="ERCC4"/>
    <property type="match status" value="1"/>
</dbReference>
<dbReference type="GO" id="GO:0031573">
    <property type="term" value="P:mitotic intra-S DNA damage checkpoint signaling"/>
    <property type="evidence" value="ECO:0007669"/>
    <property type="project" value="TreeGrafter"/>
</dbReference>
<dbReference type="GO" id="GO:0031297">
    <property type="term" value="P:replication fork processing"/>
    <property type="evidence" value="ECO:0007669"/>
    <property type="project" value="UniProtKB-ARBA"/>
</dbReference>
<evidence type="ECO:0000259" key="15">
    <source>
        <dbReference type="SMART" id="SM00891"/>
    </source>
</evidence>
<dbReference type="EC" id="3.1.22.-" evidence="13"/>
<gene>
    <name evidence="16" type="ORF">CEUTPL_LOCUS9759</name>
</gene>
<evidence type="ECO:0000256" key="9">
    <source>
        <dbReference type="ARBA" id="ARBA00022842"/>
    </source>
</evidence>
<dbReference type="InterPro" id="IPR006166">
    <property type="entry name" value="ERCC4_domain"/>
</dbReference>
<comment type="similarity">
    <text evidence="3 13">Belongs to the XPF family.</text>
</comment>
<comment type="subunit">
    <text evidence="13">Interacts with EME1.</text>
</comment>
<dbReference type="GO" id="GO:0048476">
    <property type="term" value="C:Holliday junction resolvase complex"/>
    <property type="evidence" value="ECO:0007669"/>
    <property type="project" value="UniProtKB-UniRule"/>
</dbReference>
<evidence type="ECO:0000256" key="1">
    <source>
        <dbReference type="ARBA" id="ARBA00001946"/>
    </source>
</evidence>
<keyword evidence="9 13" id="KW-0460">Magnesium</keyword>
<dbReference type="FunFam" id="1.10.10.10:FF:000307">
    <property type="entry name" value="Crossover junction endonuclease MUS81"/>
    <property type="match status" value="1"/>
</dbReference>
<evidence type="ECO:0000256" key="11">
    <source>
        <dbReference type="ARBA" id="ARBA00023204"/>
    </source>
</evidence>
<feature type="domain" description="ERCC4" evidence="15">
    <location>
        <begin position="357"/>
        <end position="456"/>
    </location>
</feature>
<dbReference type="InterPro" id="IPR011335">
    <property type="entry name" value="Restrct_endonuc-II-like"/>
</dbReference>
<evidence type="ECO:0000256" key="13">
    <source>
        <dbReference type="RuleBase" id="RU369042"/>
    </source>
</evidence>
<keyword evidence="5 13" id="KW-0479">Metal-binding</keyword>
<proteinExistence type="inferred from homology"/>
<dbReference type="CDD" id="cd21036">
    <property type="entry name" value="WH_MUS81"/>
    <property type="match status" value="1"/>
</dbReference>